<dbReference type="InterPro" id="IPR025662">
    <property type="entry name" value="Sigma_54_int_dom_ATP-bd_1"/>
</dbReference>
<keyword evidence="3" id="KW-0805">Transcription regulation</keyword>
<dbReference type="SUPFAM" id="SSF55785">
    <property type="entry name" value="PYP-like sensor domain (PAS domain)"/>
    <property type="match status" value="1"/>
</dbReference>
<dbReference type="Pfam" id="PF25601">
    <property type="entry name" value="AAA_lid_14"/>
    <property type="match status" value="1"/>
</dbReference>
<gene>
    <name evidence="6" type="ORF">CPZ25_018095</name>
</gene>
<reference evidence="6 7" key="1">
    <citation type="submission" date="2018-05" db="EMBL/GenBank/DDBJ databases">
        <title>Genome comparison of Eubacterium sp.</title>
        <authorList>
            <person name="Feng Y."/>
            <person name="Sanchez-Andrea I."/>
            <person name="Stams A.J.M."/>
            <person name="De Vos W.M."/>
        </authorList>
    </citation>
    <scope>NUCLEOTIDE SEQUENCE [LARGE SCALE GENOMIC DNA]</scope>
    <source>
        <strain evidence="6 7">YI</strain>
    </source>
</reference>
<dbReference type="InterPro" id="IPR002078">
    <property type="entry name" value="Sigma_54_int"/>
</dbReference>
<evidence type="ECO:0000256" key="4">
    <source>
        <dbReference type="ARBA" id="ARBA00023163"/>
    </source>
</evidence>
<protein>
    <submittedName>
        <fullName evidence="6">PAS domain-containing protein</fullName>
    </submittedName>
</protein>
<dbReference type="InterPro" id="IPR035965">
    <property type="entry name" value="PAS-like_dom_sf"/>
</dbReference>
<dbReference type="Gene3D" id="3.30.450.20">
    <property type="entry name" value="PAS domain"/>
    <property type="match status" value="1"/>
</dbReference>
<keyword evidence="7" id="KW-1185">Reference proteome</keyword>
<dbReference type="RefSeq" id="WP_096919007.1">
    <property type="nucleotide sequence ID" value="NZ_CP029487.1"/>
</dbReference>
<dbReference type="InterPro" id="IPR002197">
    <property type="entry name" value="HTH_Fis"/>
</dbReference>
<dbReference type="PRINTS" id="PR01590">
    <property type="entry name" value="HTHFIS"/>
</dbReference>
<dbReference type="Pfam" id="PF13426">
    <property type="entry name" value="PAS_9"/>
    <property type="match status" value="1"/>
</dbReference>
<organism evidence="6 7">
    <name type="scientific">Eubacterium maltosivorans</name>
    <dbReference type="NCBI Taxonomy" id="2041044"/>
    <lineage>
        <taxon>Bacteria</taxon>
        <taxon>Bacillati</taxon>
        <taxon>Bacillota</taxon>
        <taxon>Clostridia</taxon>
        <taxon>Eubacteriales</taxon>
        <taxon>Eubacteriaceae</taxon>
        <taxon>Eubacterium</taxon>
    </lineage>
</organism>
<dbReference type="EMBL" id="CP029487">
    <property type="protein sequence ID" value="QCT73144.1"/>
    <property type="molecule type" value="Genomic_DNA"/>
</dbReference>
<dbReference type="InterPro" id="IPR027417">
    <property type="entry name" value="P-loop_NTPase"/>
</dbReference>
<accession>A0A4P9CBX1</accession>
<evidence type="ECO:0000256" key="1">
    <source>
        <dbReference type="ARBA" id="ARBA00022741"/>
    </source>
</evidence>
<evidence type="ECO:0000256" key="3">
    <source>
        <dbReference type="ARBA" id="ARBA00023015"/>
    </source>
</evidence>
<sequence length="485" mass="55179">MSKNNSLLYRELEEVTTMGIQIVDIHRKVICYSKGCELIEGYKRKDVLGKDMNSLYNQRPELKSNSSRSVIVDTFETETPQKDVFVSYTTKNSDRIINVLCDTYLLYDNNDHIKSVICVFRDISDYLNLISLVNRLNAELNLQNPNLNNDTQYTFDHLIGASPNFLDVIEQAKRIANSDESVLIVGETGTGKELFAQSIHNASKRNDHRFIALNCSALPENLMESTLFGTCKGAFTGALNQKGLLEEANGSTLFLDEINSMDIGLQAKLLRVLETKRYRKVGSNQEQSCDIRFICAMNQSPQKAISDKKIRLDLYYRIAVFSLSIPPLRERKEDILFLSNYFIKTLAPPSGKKISGLSQKTSKLFENYAWQGNVRELKHVILQSIYSAKENDRLIEPKHLQNHSFENILSHPVKGDSLISVSSLSESDLTKNINAYEKNLIRQALEKNDYNITKTAEYLNITRQSLHGKIKKHLIVTKNAEFSNN</sequence>
<dbReference type="SMART" id="SM00382">
    <property type="entry name" value="AAA"/>
    <property type="match status" value="1"/>
</dbReference>
<dbReference type="PROSITE" id="PS50045">
    <property type="entry name" value="SIGMA54_INTERACT_4"/>
    <property type="match status" value="1"/>
</dbReference>
<evidence type="ECO:0000256" key="2">
    <source>
        <dbReference type="ARBA" id="ARBA00022840"/>
    </source>
</evidence>
<dbReference type="InterPro" id="IPR003593">
    <property type="entry name" value="AAA+_ATPase"/>
</dbReference>
<dbReference type="GO" id="GO:0005524">
    <property type="term" value="F:ATP binding"/>
    <property type="evidence" value="ECO:0007669"/>
    <property type="project" value="UniProtKB-KW"/>
</dbReference>
<name>A0A4P9CBX1_EUBML</name>
<feature type="domain" description="Sigma-54 factor interaction" evidence="5">
    <location>
        <begin position="158"/>
        <end position="386"/>
    </location>
</feature>
<dbReference type="PROSITE" id="PS00675">
    <property type="entry name" value="SIGMA54_INTERACT_1"/>
    <property type="match status" value="1"/>
</dbReference>
<dbReference type="Pfam" id="PF02954">
    <property type="entry name" value="HTH_8"/>
    <property type="match status" value="1"/>
</dbReference>
<dbReference type="AlphaFoldDB" id="A0A4P9CBX1"/>
<keyword evidence="2" id="KW-0067">ATP-binding</keyword>
<keyword evidence="1" id="KW-0547">Nucleotide-binding</keyword>
<dbReference type="InterPro" id="IPR058031">
    <property type="entry name" value="AAA_lid_NorR"/>
</dbReference>
<dbReference type="Gene3D" id="3.40.50.300">
    <property type="entry name" value="P-loop containing nucleotide triphosphate hydrolases"/>
    <property type="match status" value="1"/>
</dbReference>
<dbReference type="InterPro" id="IPR000014">
    <property type="entry name" value="PAS"/>
</dbReference>
<dbReference type="InterPro" id="IPR009057">
    <property type="entry name" value="Homeodomain-like_sf"/>
</dbReference>
<dbReference type="FunFam" id="3.40.50.300:FF:000006">
    <property type="entry name" value="DNA-binding transcriptional regulator NtrC"/>
    <property type="match status" value="1"/>
</dbReference>
<dbReference type="CDD" id="cd00009">
    <property type="entry name" value="AAA"/>
    <property type="match status" value="1"/>
</dbReference>
<dbReference type="Pfam" id="PF00158">
    <property type="entry name" value="Sigma54_activat"/>
    <property type="match status" value="1"/>
</dbReference>
<dbReference type="SUPFAM" id="SSF52540">
    <property type="entry name" value="P-loop containing nucleoside triphosphate hydrolases"/>
    <property type="match status" value="1"/>
</dbReference>
<evidence type="ECO:0000313" key="7">
    <source>
        <dbReference type="Proteomes" id="UP000218387"/>
    </source>
</evidence>
<proteinExistence type="predicted"/>
<dbReference type="PANTHER" id="PTHR32071:SF74">
    <property type="entry name" value="TRANSCRIPTIONAL ACTIVATOR ROCR"/>
    <property type="match status" value="1"/>
</dbReference>
<evidence type="ECO:0000259" key="5">
    <source>
        <dbReference type="PROSITE" id="PS50045"/>
    </source>
</evidence>
<evidence type="ECO:0000313" key="6">
    <source>
        <dbReference type="EMBL" id="QCT73144.1"/>
    </source>
</evidence>
<dbReference type="NCBIfam" id="TIGR00229">
    <property type="entry name" value="sensory_box"/>
    <property type="match status" value="1"/>
</dbReference>
<dbReference type="GO" id="GO:0006355">
    <property type="term" value="P:regulation of DNA-templated transcription"/>
    <property type="evidence" value="ECO:0007669"/>
    <property type="project" value="InterPro"/>
</dbReference>
<dbReference type="Proteomes" id="UP000218387">
    <property type="component" value="Chromosome"/>
</dbReference>
<dbReference type="KEGG" id="emt:CPZ25_018095"/>
<dbReference type="Gene3D" id="1.10.8.60">
    <property type="match status" value="1"/>
</dbReference>
<dbReference type="Gene3D" id="1.10.10.60">
    <property type="entry name" value="Homeodomain-like"/>
    <property type="match status" value="1"/>
</dbReference>
<dbReference type="GO" id="GO:0043565">
    <property type="term" value="F:sequence-specific DNA binding"/>
    <property type="evidence" value="ECO:0007669"/>
    <property type="project" value="InterPro"/>
</dbReference>
<dbReference type="SUPFAM" id="SSF46689">
    <property type="entry name" value="Homeodomain-like"/>
    <property type="match status" value="1"/>
</dbReference>
<keyword evidence="4" id="KW-0804">Transcription</keyword>
<dbReference type="PANTHER" id="PTHR32071">
    <property type="entry name" value="TRANSCRIPTIONAL REGULATORY PROTEIN"/>
    <property type="match status" value="1"/>
</dbReference>
<dbReference type="CDD" id="cd00130">
    <property type="entry name" value="PAS"/>
    <property type="match status" value="1"/>
</dbReference>